<feature type="transmembrane region" description="Helical" evidence="6">
    <location>
        <begin position="274"/>
        <end position="292"/>
    </location>
</feature>
<comment type="caution">
    <text evidence="7">The sequence shown here is derived from an EMBL/GenBank/DDBJ whole genome shotgun (WGS) entry which is preliminary data.</text>
</comment>
<feature type="transmembrane region" description="Helical" evidence="6">
    <location>
        <begin position="464"/>
        <end position="483"/>
    </location>
</feature>
<evidence type="ECO:0000256" key="6">
    <source>
        <dbReference type="RuleBase" id="RU004914"/>
    </source>
</evidence>
<feature type="transmembrane region" description="Helical" evidence="6">
    <location>
        <begin position="385"/>
        <end position="407"/>
    </location>
</feature>
<gene>
    <name evidence="7" type="ORF">RND71_018617</name>
</gene>
<dbReference type="GO" id="GO:0015297">
    <property type="term" value="F:antiporter activity"/>
    <property type="evidence" value="ECO:0007669"/>
    <property type="project" value="InterPro"/>
</dbReference>
<dbReference type="InterPro" id="IPR002528">
    <property type="entry name" value="MATE_fam"/>
</dbReference>
<evidence type="ECO:0000313" key="8">
    <source>
        <dbReference type="Proteomes" id="UP001291623"/>
    </source>
</evidence>
<evidence type="ECO:0000256" key="3">
    <source>
        <dbReference type="ARBA" id="ARBA00022692"/>
    </source>
</evidence>
<dbReference type="PANTHER" id="PTHR11206">
    <property type="entry name" value="MULTIDRUG RESISTANCE PROTEIN"/>
    <property type="match status" value="1"/>
</dbReference>
<comment type="subcellular location">
    <subcellularLocation>
        <location evidence="1">Membrane</location>
        <topology evidence="1">Multi-pass membrane protein</topology>
    </subcellularLocation>
</comment>
<keyword evidence="4 6" id="KW-1133">Transmembrane helix</keyword>
<feature type="transmembrane region" description="Helical" evidence="6">
    <location>
        <begin position="530"/>
        <end position="551"/>
    </location>
</feature>
<keyword evidence="3 6" id="KW-0812">Transmembrane</keyword>
<feature type="transmembrane region" description="Helical" evidence="6">
    <location>
        <begin position="504"/>
        <end position="524"/>
    </location>
</feature>
<dbReference type="CDD" id="cd13132">
    <property type="entry name" value="MATE_eukaryotic"/>
    <property type="match status" value="1"/>
</dbReference>
<dbReference type="GO" id="GO:0016020">
    <property type="term" value="C:membrane"/>
    <property type="evidence" value="ECO:0007669"/>
    <property type="project" value="UniProtKB-SubCell"/>
</dbReference>
<feature type="transmembrane region" description="Helical" evidence="6">
    <location>
        <begin position="200"/>
        <end position="226"/>
    </location>
</feature>
<keyword evidence="8" id="KW-1185">Reference proteome</keyword>
<dbReference type="GO" id="GO:1990961">
    <property type="term" value="P:xenobiotic detoxification by transmembrane export across the plasma membrane"/>
    <property type="evidence" value="ECO:0007669"/>
    <property type="project" value="InterPro"/>
</dbReference>
<name>A0AAE1S4M6_9SOLA</name>
<dbReference type="GO" id="GO:0042910">
    <property type="term" value="F:xenobiotic transmembrane transporter activity"/>
    <property type="evidence" value="ECO:0007669"/>
    <property type="project" value="InterPro"/>
</dbReference>
<keyword evidence="5 6" id="KW-0472">Membrane</keyword>
<accession>A0AAE1S4M6</accession>
<dbReference type="EMBL" id="JAVYJV010000009">
    <property type="protein sequence ID" value="KAK4363376.1"/>
    <property type="molecule type" value="Genomic_DNA"/>
</dbReference>
<feature type="transmembrane region" description="Helical" evidence="6">
    <location>
        <begin position="312"/>
        <end position="332"/>
    </location>
</feature>
<dbReference type="Proteomes" id="UP001291623">
    <property type="component" value="Unassembled WGS sequence"/>
</dbReference>
<sequence length="582" mass="63943">MGRGLLECLKQDYKIGLALTTERTIQKIFLIFGFYGKHEDEVKKGTDTCTGHKTPLIFIQLSLEKKMCKPTSSPFTCKCDSNSPYDDMFAPLIPKSPTTNQLQPHINHDPYKTNNKKNHISIFHEVQSISNIAFPMILTGLLLYSRSMISMLFLGQLGGLALAGGSLAIGFANITGYSILSGLAMGMEPICGQAYGAQKYNLLGITLQRSVLLLLLTSLPIALFWVHMKTILLYCGQDKDIATSAQSYLLYSLPDLFSQSLLHPLRIYLRTQSITLPLTCCAIFAILLHIPINFLLVCKLNLGVKGIALSSVWTNFNLVASLIVYILVSGIYKKTWEKVSMECLKGWKSLLDLAIPSCISVCLEWWWYEIMILLCGLLINPKATVASMGILIQTTSLIYIFPSSLSFSVSTRVGNELGARRPGNAKVAAIVGLAGSFILGVIALFFAVTVRNVWAKMFTNDKEILALTSLVLPIIGLCELGNCPQTTGCGVLRGTARPKVGANINLGCFYLVGMPVAVGLSFYAGFDFEGLWLGLLAAQASCMVTMLLVLLHTDWDYEVLRAKELTENSTCSNKQLNEIFLC</sequence>
<evidence type="ECO:0000256" key="4">
    <source>
        <dbReference type="ARBA" id="ARBA00022989"/>
    </source>
</evidence>
<dbReference type="InterPro" id="IPR045069">
    <property type="entry name" value="MATE_euk"/>
</dbReference>
<dbReference type="NCBIfam" id="TIGR00797">
    <property type="entry name" value="matE"/>
    <property type="match status" value="1"/>
</dbReference>
<feature type="transmembrane region" description="Helical" evidence="6">
    <location>
        <begin position="157"/>
        <end position="180"/>
    </location>
</feature>
<feature type="transmembrane region" description="Helical" evidence="6">
    <location>
        <begin position="353"/>
        <end position="379"/>
    </location>
</feature>
<evidence type="ECO:0000256" key="1">
    <source>
        <dbReference type="ARBA" id="ARBA00004141"/>
    </source>
</evidence>
<protein>
    <recommendedName>
        <fullName evidence="6">Protein DETOXIFICATION</fullName>
    </recommendedName>
    <alternativeName>
        <fullName evidence="6">Multidrug and toxic compound extrusion protein</fullName>
    </alternativeName>
</protein>
<organism evidence="7 8">
    <name type="scientific">Anisodus tanguticus</name>
    <dbReference type="NCBI Taxonomy" id="243964"/>
    <lineage>
        <taxon>Eukaryota</taxon>
        <taxon>Viridiplantae</taxon>
        <taxon>Streptophyta</taxon>
        <taxon>Embryophyta</taxon>
        <taxon>Tracheophyta</taxon>
        <taxon>Spermatophyta</taxon>
        <taxon>Magnoliopsida</taxon>
        <taxon>eudicotyledons</taxon>
        <taxon>Gunneridae</taxon>
        <taxon>Pentapetalae</taxon>
        <taxon>asterids</taxon>
        <taxon>lamiids</taxon>
        <taxon>Solanales</taxon>
        <taxon>Solanaceae</taxon>
        <taxon>Solanoideae</taxon>
        <taxon>Hyoscyameae</taxon>
        <taxon>Anisodus</taxon>
    </lineage>
</organism>
<proteinExistence type="inferred from homology"/>
<comment type="similarity">
    <text evidence="2 6">Belongs to the multi antimicrobial extrusion (MATE) (TC 2.A.66.1) family.</text>
</comment>
<dbReference type="AlphaFoldDB" id="A0AAE1S4M6"/>
<reference evidence="7" key="1">
    <citation type="submission" date="2023-12" db="EMBL/GenBank/DDBJ databases">
        <title>Genome assembly of Anisodus tanguticus.</title>
        <authorList>
            <person name="Wang Y.-J."/>
        </authorList>
    </citation>
    <scope>NUCLEOTIDE SEQUENCE</scope>
    <source>
        <strain evidence="7">KB-2021</strain>
        <tissue evidence="7">Leaf</tissue>
    </source>
</reference>
<evidence type="ECO:0000256" key="5">
    <source>
        <dbReference type="ARBA" id="ARBA00023136"/>
    </source>
</evidence>
<feature type="transmembrane region" description="Helical" evidence="6">
    <location>
        <begin position="427"/>
        <end position="448"/>
    </location>
</feature>
<feature type="transmembrane region" description="Helical" evidence="6">
    <location>
        <begin position="128"/>
        <end position="145"/>
    </location>
</feature>
<evidence type="ECO:0000313" key="7">
    <source>
        <dbReference type="EMBL" id="KAK4363376.1"/>
    </source>
</evidence>
<dbReference type="Pfam" id="PF01554">
    <property type="entry name" value="MatE"/>
    <property type="match status" value="2"/>
</dbReference>
<evidence type="ECO:0000256" key="2">
    <source>
        <dbReference type="ARBA" id="ARBA00010199"/>
    </source>
</evidence>